<dbReference type="SUPFAM" id="SSF81345">
    <property type="entry name" value="ABC transporter involved in vitamin B12 uptake, BtuC"/>
    <property type="match status" value="1"/>
</dbReference>
<dbReference type="Pfam" id="PF01032">
    <property type="entry name" value="FecCD"/>
    <property type="match status" value="1"/>
</dbReference>
<dbReference type="GO" id="GO:0033214">
    <property type="term" value="P:siderophore-iron import into cell"/>
    <property type="evidence" value="ECO:0007669"/>
    <property type="project" value="TreeGrafter"/>
</dbReference>
<evidence type="ECO:0000256" key="7">
    <source>
        <dbReference type="ARBA" id="ARBA00023136"/>
    </source>
</evidence>
<feature type="transmembrane region" description="Helical" evidence="8">
    <location>
        <begin position="122"/>
        <end position="143"/>
    </location>
</feature>
<sequence length="330" mass="36321">MIQISKKCPFYPYKRVLALSLLVFCLLVASSISLTIGVESIALEKIFYSDSKENELFFISRIPRTVTLVLTGAGLSISGVILQRLTQNKFISPTTSGTLDAAKLGILCGLLFLPEAALPTKLICAVLFCFVLSGIFTFSISHIVKRNTILIPVFGVMFGYTLNALTNLIGVQFNIIQNMEGWMVGNFSKSLKGQYEIIYILIPLFTCCYLYAYKFTIVGLGRDFTKNVGVNYRLIVNIGLMLTAVMVSTTILAVGSIPFIDLVIPNVVSMIHGDNIRRNLPFTACYGAITLVVCDLIGRLIIFPYEIPSSMIVGSLGAFVFLIMLIKKGR</sequence>
<evidence type="ECO:0000256" key="6">
    <source>
        <dbReference type="ARBA" id="ARBA00022989"/>
    </source>
</evidence>
<dbReference type="CDD" id="cd06550">
    <property type="entry name" value="TM_ABC_iron-siderophores_like"/>
    <property type="match status" value="1"/>
</dbReference>
<keyword evidence="4" id="KW-1003">Cell membrane</keyword>
<comment type="subcellular location">
    <subcellularLocation>
        <location evidence="1">Cell membrane</location>
        <topology evidence="1">Multi-pass membrane protein</topology>
    </subcellularLocation>
</comment>
<evidence type="ECO:0000313" key="10">
    <source>
        <dbReference type="Proteomes" id="UP000250831"/>
    </source>
</evidence>
<gene>
    <name evidence="9" type="ORF">DCO56_11490</name>
</gene>
<comment type="caution">
    <text evidence="9">The sequence shown here is derived from an EMBL/GenBank/DDBJ whole genome shotgun (WGS) entry which is preliminary data.</text>
</comment>
<feature type="transmembrane region" description="Helical" evidence="8">
    <location>
        <begin position="149"/>
        <end position="176"/>
    </location>
</feature>
<protein>
    <submittedName>
        <fullName evidence="9">Iron ABC transporter permease</fullName>
    </submittedName>
</protein>
<evidence type="ECO:0000256" key="4">
    <source>
        <dbReference type="ARBA" id="ARBA00022475"/>
    </source>
</evidence>
<feature type="transmembrane region" description="Helical" evidence="8">
    <location>
        <begin position="197"/>
        <end position="214"/>
    </location>
</feature>
<keyword evidence="6 8" id="KW-1133">Transmembrane helix</keyword>
<evidence type="ECO:0000313" key="9">
    <source>
        <dbReference type="EMBL" id="PUV23993.1"/>
    </source>
</evidence>
<dbReference type="PANTHER" id="PTHR30472:SF27">
    <property type="entry name" value="PETROBACTIN IMPORT SYSTEM PERMEASE PROTEIN YCLN"/>
    <property type="match status" value="1"/>
</dbReference>
<evidence type="ECO:0000256" key="3">
    <source>
        <dbReference type="ARBA" id="ARBA00022448"/>
    </source>
</evidence>
<feature type="transmembrane region" description="Helical" evidence="8">
    <location>
        <begin position="61"/>
        <end position="82"/>
    </location>
</feature>
<evidence type="ECO:0000256" key="2">
    <source>
        <dbReference type="ARBA" id="ARBA00007935"/>
    </source>
</evidence>
<organism evidence="9 10">
    <name type="scientific">Sphingobacterium athyrii</name>
    <dbReference type="NCBI Taxonomy" id="2152717"/>
    <lineage>
        <taxon>Bacteria</taxon>
        <taxon>Pseudomonadati</taxon>
        <taxon>Bacteroidota</taxon>
        <taxon>Sphingobacteriia</taxon>
        <taxon>Sphingobacteriales</taxon>
        <taxon>Sphingobacteriaceae</taxon>
        <taxon>Sphingobacterium</taxon>
    </lineage>
</organism>
<dbReference type="RefSeq" id="WP_108633921.1">
    <property type="nucleotide sequence ID" value="NZ_QCXX01000003.1"/>
</dbReference>
<dbReference type="OrthoDB" id="9811975at2"/>
<evidence type="ECO:0000256" key="8">
    <source>
        <dbReference type="SAM" id="Phobius"/>
    </source>
</evidence>
<comment type="similarity">
    <text evidence="2">Belongs to the binding-protein-dependent transport system permease family. FecCD subfamily.</text>
</comment>
<proteinExistence type="inferred from homology"/>
<dbReference type="Gene3D" id="1.10.3470.10">
    <property type="entry name" value="ABC transporter involved in vitamin B12 uptake, BtuC"/>
    <property type="match status" value="1"/>
</dbReference>
<dbReference type="InterPro" id="IPR000522">
    <property type="entry name" value="ABC_transptr_permease_BtuC"/>
</dbReference>
<keyword evidence="10" id="KW-1185">Reference proteome</keyword>
<dbReference type="AlphaFoldDB" id="A0A363NTC8"/>
<keyword evidence="7 8" id="KW-0472">Membrane</keyword>
<reference evidence="9 10" key="1">
    <citation type="submission" date="2018-04" db="EMBL/GenBank/DDBJ databases">
        <title>Sphingobacterium sp. M46 Genome.</title>
        <authorList>
            <person name="Cheng J."/>
            <person name="Li Y."/>
        </authorList>
    </citation>
    <scope>NUCLEOTIDE SEQUENCE [LARGE SCALE GENOMIC DNA]</scope>
    <source>
        <strain evidence="9 10">M46</strain>
    </source>
</reference>
<evidence type="ECO:0000256" key="5">
    <source>
        <dbReference type="ARBA" id="ARBA00022692"/>
    </source>
</evidence>
<feature type="transmembrane region" description="Helical" evidence="8">
    <location>
        <begin position="234"/>
        <end position="260"/>
    </location>
</feature>
<keyword evidence="3" id="KW-0813">Transport</keyword>
<accession>A0A363NTC8</accession>
<feature type="transmembrane region" description="Helical" evidence="8">
    <location>
        <begin position="307"/>
        <end position="326"/>
    </location>
</feature>
<dbReference type="GO" id="GO:0005886">
    <property type="term" value="C:plasma membrane"/>
    <property type="evidence" value="ECO:0007669"/>
    <property type="project" value="UniProtKB-SubCell"/>
</dbReference>
<name>A0A363NTC8_9SPHI</name>
<dbReference type="GO" id="GO:0022857">
    <property type="term" value="F:transmembrane transporter activity"/>
    <property type="evidence" value="ECO:0007669"/>
    <property type="project" value="InterPro"/>
</dbReference>
<feature type="transmembrane region" description="Helical" evidence="8">
    <location>
        <begin position="280"/>
        <end position="301"/>
    </location>
</feature>
<keyword evidence="5 8" id="KW-0812">Transmembrane</keyword>
<dbReference type="EMBL" id="QCXX01000003">
    <property type="protein sequence ID" value="PUV23993.1"/>
    <property type="molecule type" value="Genomic_DNA"/>
</dbReference>
<evidence type="ECO:0000256" key="1">
    <source>
        <dbReference type="ARBA" id="ARBA00004651"/>
    </source>
</evidence>
<dbReference type="PANTHER" id="PTHR30472">
    <property type="entry name" value="FERRIC ENTEROBACTIN TRANSPORT SYSTEM PERMEASE PROTEIN"/>
    <property type="match status" value="1"/>
</dbReference>
<dbReference type="Proteomes" id="UP000250831">
    <property type="component" value="Unassembled WGS sequence"/>
</dbReference>
<dbReference type="InterPro" id="IPR037294">
    <property type="entry name" value="ABC_BtuC-like"/>
</dbReference>